<dbReference type="InterPro" id="IPR003838">
    <property type="entry name" value="ABC3_permease_C"/>
</dbReference>
<feature type="transmembrane region" description="Helical" evidence="7">
    <location>
        <begin position="742"/>
        <end position="769"/>
    </location>
</feature>
<name>H5XUV1_9FIRM</name>
<keyword evidence="5 7" id="KW-0472">Membrane</keyword>
<organism evidence="10 11">
    <name type="scientific">Desulfosporosinus youngiae DSM 17734</name>
    <dbReference type="NCBI Taxonomy" id="768710"/>
    <lineage>
        <taxon>Bacteria</taxon>
        <taxon>Bacillati</taxon>
        <taxon>Bacillota</taxon>
        <taxon>Clostridia</taxon>
        <taxon>Eubacteriales</taxon>
        <taxon>Desulfitobacteriaceae</taxon>
        <taxon>Desulfosporosinus</taxon>
    </lineage>
</organism>
<evidence type="ECO:0000256" key="7">
    <source>
        <dbReference type="SAM" id="Phobius"/>
    </source>
</evidence>
<dbReference type="GO" id="GO:0022857">
    <property type="term" value="F:transmembrane transporter activity"/>
    <property type="evidence" value="ECO:0007669"/>
    <property type="project" value="TreeGrafter"/>
</dbReference>
<feature type="domain" description="ABC3 transporter permease C-terminal" evidence="8">
    <location>
        <begin position="295"/>
        <end position="420"/>
    </location>
</feature>
<evidence type="ECO:0000313" key="10">
    <source>
        <dbReference type="EMBL" id="EHQ89258.1"/>
    </source>
</evidence>
<feature type="transmembrane region" description="Helical" evidence="7">
    <location>
        <begin position="830"/>
        <end position="853"/>
    </location>
</feature>
<gene>
    <name evidence="10" type="ORF">DesyoDRAFT_2173</name>
</gene>
<dbReference type="EMBL" id="CM001441">
    <property type="protein sequence ID" value="EHQ89258.1"/>
    <property type="molecule type" value="Genomic_DNA"/>
</dbReference>
<keyword evidence="4 7" id="KW-1133">Transmembrane helix</keyword>
<dbReference type="Proteomes" id="UP000005104">
    <property type="component" value="Chromosome"/>
</dbReference>
<feature type="transmembrane region" description="Helical" evidence="7">
    <location>
        <begin position="463"/>
        <end position="480"/>
    </location>
</feature>
<dbReference type="Pfam" id="PF12704">
    <property type="entry name" value="MacB_PCD"/>
    <property type="match status" value="2"/>
</dbReference>
<keyword evidence="3 7" id="KW-0812">Transmembrane</keyword>
<evidence type="ECO:0000313" key="11">
    <source>
        <dbReference type="Proteomes" id="UP000005104"/>
    </source>
</evidence>
<feature type="transmembrane region" description="Helical" evidence="7">
    <location>
        <begin position="790"/>
        <end position="818"/>
    </location>
</feature>
<evidence type="ECO:0000256" key="2">
    <source>
        <dbReference type="ARBA" id="ARBA00022475"/>
    </source>
</evidence>
<dbReference type="eggNOG" id="COG0577">
    <property type="taxonomic scope" value="Bacteria"/>
</dbReference>
<sequence>MSMLRSILKLKSRIKQNKQFLILDLGVTLGVIRLGIITKFIVKSILEKKLRTFLIILAIVLSSGVFFASIAISGSLEEMIIKGIRDSIGDADIVITPTEKSSSPYFYMNKAELYKDRTEYIIGEIQKNAVYKPSGNEEVSINLTGAAIEDVQTMNPFTIEQQHNLYPFEGRKIVIGKSAAEKYQLKVGDSLELELGEGQEISRQKFTICGIGSSTGLFKGASKSIAAVVPRDFLSNMNNARGKVGAVYIKLIQPEEKQEMIQLLSDEYKDYRVFELFPLEEIKQETLMISAIFLMLSSIVFFMSIFIIYSSFKVITTEKLPIIGTFRSIGATKRMTNYLLLGESILYGIVGGILGCGVGVGILYLMSQALSKMVNGSDGMEFKAVIQFSGANFVLAFLMAVILCFVSSIIPILKVSKIPIKDIVLNSGPKNTKRRKLWMILGIVFLVIAFASSFITSNDLRPILGSAGMLLTLTAIVMLVPNITSIFVKIFETLYVFIFGNIGILAAKNLRENQNIINNISMLAIGIACLLLINTASYDNVISITDQFRNSLYDIEMYTQKGDRNIEKRLLSIEGVQEVYGDYETYGVELADRNDRISRIKGIDKSKILNFWNIEMNKDSQDMFERLDEGRNILITNTLKEKLNLKEGDLLKLKLKSGEKEYKVIGFFEDFAKNKNIGLISQRFFKADTQSKYYSTIYIKTSQNPENVLKKIEAEFIRLKPYLQTKSKLQEEYMNSNQQVTLLMSGFSILAIIIGVFGVLNNLLISFLVRKRALAVFKSIGMSKVQTVKMIFIEALTGGAIGGLLGVMAGTLMIVILAGTSNSKDIHFPISSYLLYVVAGVLLMLIASIIPALKSSKLDIVSSIKLE</sequence>
<dbReference type="InterPro" id="IPR050250">
    <property type="entry name" value="Macrolide_Exporter_MacB"/>
</dbReference>
<keyword evidence="10" id="KW-0449">Lipoprotein</keyword>
<feature type="transmembrane region" description="Helical" evidence="7">
    <location>
        <begin position="437"/>
        <end position="456"/>
    </location>
</feature>
<feature type="domain" description="MacB-like periplasmic core" evidence="9">
    <location>
        <begin position="521"/>
        <end position="713"/>
    </location>
</feature>
<dbReference type="GO" id="GO:0005886">
    <property type="term" value="C:plasma membrane"/>
    <property type="evidence" value="ECO:0007669"/>
    <property type="project" value="UniProtKB-SubCell"/>
</dbReference>
<evidence type="ECO:0000256" key="5">
    <source>
        <dbReference type="ARBA" id="ARBA00023136"/>
    </source>
</evidence>
<evidence type="ECO:0000256" key="1">
    <source>
        <dbReference type="ARBA" id="ARBA00004651"/>
    </source>
</evidence>
<evidence type="ECO:0000256" key="3">
    <source>
        <dbReference type="ARBA" id="ARBA00022692"/>
    </source>
</evidence>
<dbReference type="PANTHER" id="PTHR30572:SF4">
    <property type="entry name" value="ABC TRANSPORTER PERMEASE YTRF"/>
    <property type="match status" value="1"/>
</dbReference>
<keyword evidence="2" id="KW-1003">Cell membrane</keyword>
<dbReference type="AlphaFoldDB" id="H5XUV1"/>
<comment type="subcellular location">
    <subcellularLocation>
        <location evidence="1">Cell membrane</location>
        <topology evidence="1">Multi-pass membrane protein</topology>
    </subcellularLocation>
</comment>
<evidence type="ECO:0000256" key="6">
    <source>
        <dbReference type="ARBA" id="ARBA00038076"/>
    </source>
</evidence>
<reference evidence="10 11" key="1">
    <citation type="submission" date="2011-11" db="EMBL/GenBank/DDBJ databases">
        <title>The Noncontiguous Finished genome of Desulfosporosinus youngiae DSM 17734.</title>
        <authorList>
            <consortium name="US DOE Joint Genome Institute (JGI-PGF)"/>
            <person name="Lucas S."/>
            <person name="Han J."/>
            <person name="Lapidus A."/>
            <person name="Cheng J.-F."/>
            <person name="Goodwin L."/>
            <person name="Pitluck S."/>
            <person name="Peters L."/>
            <person name="Ovchinnikova G."/>
            <person name="Lu M."/>
            <person name="Land M.L."/>
            <person name="Hauser L."/>
            <person name="Pester M."/>
            <person name="Spring S."/>
            <person name="Ollivier B."/>
            <person name="Rattei T."/>
            <person name="Klenk H.-P."/>
            <person name="Wagner M."/>
            <person name="Loy A."/>
            <person name="Woyke T.J."/>
        </authorList>
    </citation>
    <scope>NUCLEOTIDE SEQUENCE [LARGE SCALE GENOMIC DNA]</scope>
    <source>
        <strain evidence="10 11">DSM 17734</strain>
    </source>
</reference>
<dbReference type="PANTHER" id="PTHR30572">
    <property type="entry name" value="MEMBRANE COMPONENT OF TRANSPORTER-RELATED"/>
    <property type="match status" value="1"/>
</dbReference>
<proteinExistence type="inferred from homology"/>
<feature type="domain" description="ABC3 transporter permease C-terminal" evidence="8">
    <location>
        <begin position="747"/>
        <end position="859"/>
    </location>
</feature>
<feature type="transmembrane region" description="Helical" evidence="7">
    <location>
        <begin position="345"/>
        <end position="367"/>
    </location>
</feature>
<feature type="transmembrane region" description="Helical" evidence="7">
    <location>
        <begin position="388"/>
        <end position="413"/>
    </location>
</feature>
<evidence type="ECO:0000259" key="8">
    <source>
        <dbReference type="Pfam" id="PF02687"/>
    </source>
</evidence>
<accession>H5XUV1</accession>
<feature type="domain" description="MacB-like periplasmic core" evidence="9">
    <location>
        <begin position="52"/>
        <end position="260"/>
    </location>
</feature>
<protein>
    <submittedName>
        <fullName evidence="10">ABC-type transport system, involved in lipoprotein release, permease component</fullName>
    </submittedName>
</protein>
<feature type="transmembrane region" description="Helical" evidence="7">
    <location>
        <begin position="21"/>
        <end position="41"/>
    </location>
</feature>
<feature type="transmembrane region" description="Helical" evidence="7">
    <location>
        <begin position="486"/>
        <end position="507"/>
    </location>
</feature>
<evidence type="ECO:0000259" key="9">
    <source>
        <dbReference type="Pfam" id="PF12704"/>
    </source>
</evidence>
<dbReference type="STRING" id="768710.DesyoDRAFT_2173"/>
<feature type="transmembrane region" description="Helical" evidence="7">
    <location>
        <begin position="53"/>
        <end position="76"/>
    </location>
</feature>
<keyword evidence="11" id="KW-1185">Reference proteome</keyword>
<evidence type="ECO:0000256" key="4">
    <source>
        <dbReference type="ARBA" id="ARBA00022989"/>
    </source>
</evidence>
<dbReference type="InterPro" id="IPR025857">
    <property type="entry name" value="MacB_PCD"/>
</dbReference>
<feature type="transmembrane region" description="Helical" evidence="7">
    <location>
        <begin position="519"/>
        <end position="538"/>
    </location>
</feature>
<feature type="transmembrane region" description="Helical" evidence="7">
    <location>
        <begin position="287"/>
        <end position="309"/>
    </location>
</feature>
<dbReference type="HOGENOM" id="CLU_017916_0_0_9"/>
<comment type="similarity">
    <text evidence="6">Belongs to the ABC-4 integral membrane protein family.</text>
</comment>
<dbReference type="Pfam" id="PF02687">
    <property type="entry name" value="FtsX"/>
    <property type="match status" value="2"/>
</dbReference>